<feature type="region of interest" description="Disordered" evidence="1">
    <location>
        <begin position="75"/>
        <end position="106"/>
    </location>
</feature>
<gene>
    <name evidence="3" type="ORF">GRI97_11955</name>
</gene>
<evidence type="ECO:0000313" key="4">
    <source>
        <dbReference type="Proteomes" id="UP000469430"/>
    </source>
</evidence>
<dbReference type="AlphaFoldDB" id="A0A6I4TUS2"/>
<dbReference type="Proteomes" id="UP000469430">
    <property type="component" value="Unassembled WGS sequence"/>
</dbReference>
<evidence type="ECO:0008006" key="5">
    <source>
        <dbReference type="Google" id="ProtNLM"/>
    </source>
</evidence>
<organism evidence="3 4">
    <name type="scientific">Croceibacterium xixiisoli</name>
    <dbReference type="NCBI Taxonomy" id="1476466"/>
    <lineage>
        <taxon>Bacteria</taxon>
        <taxon>Pseudomonadati</taxon>
        <taxon>Pseudomonadota</taxon>
        <taxon>Alphaproteobacteria</taxon>
        <taxon>Sphingomonadales</taxon>
        <taxon>Erythrobacteraceae</taxon>
        <taxon>Croceibacterium</taxon>
    </lineage>
</organism>
<evidence type="ECO:0000256" key="2">
    <source>
        <dbReference type="SAM" id="SignalP"/>
    </source>
</evidence>
<sequence length="106" mass="10854">MLVLLLLATIGLHALPAHAAPPVPTQGSAFSAATVDVAVAVRRDLPTAAKQMLVEPLDLPPSARLSSTDLAATFHADGPVRTPRARGPPPHEAVGPQLSPRAPPIA</sequence>
<evidence type="ECO:0000313" key="3">
    <source>
        <dbReference type="EMBL" id="MXO99704.1"/>
    </source>
</evidence>
<evidence type="ECO:0000256" key="1">
    <source>
        <dbReference type="SAM" id="MobiDB-lite"/>
    </source>
</evidence>
<proteinExistence type="predicted"/>
<protein>
    <recommendedName>
        <fullName evidence="5">Secreted protein</fullName>
    </recommendedName>
</protein>
<name>A0A6I4TUS2_9SPHN</name>
<reference evidence="3 4" key="1">
    <citation type="submission" date="2019-12" db="EMBL/GenBank/DDBJ databases">
        <title>Genomic-based taxomic classification of the family Erythrobacteraceae.</title>
        <authorList>
            <person name="Xu L."/>
        </authorList>
    </citation>
    <scope>NUCLEOTIDE SEQUENCE [LARGE SCALE GENOMIC DNA]</scope>
    <source>
        <strain evidence="3 4">S36</strain>
    </source>
</reference>
<dbReference type="EMBL" id="WTYJ01000002">
    <property type="protein sequence ID" value="MXO99704.1"/>
    <property type="molecule type" value="Genomic_DNA"/>
</dbReference>
<comment type="caution">
    <text evidence="3">The sequence shown here is derived from an EMBL/GenBank/DDBJ whole genome shotgun (WGS) entry which is preliminary data.</text>
</comment>
<keyword evidence="2" id="KW-0732">Signal</keyword>
<dbReference type="RefSeq" id="WP_161391402.1">
    <property type="nucleotide sequence ID" value="NZ_WTYJ01000002.1"/>
</dbReference>
<accession>A0A6I4TUS2</accession>
<feature type="signal peptide" evidence="2">
    <location>
        <begin position="1"/>
        <end position="19"/>
    </location>
</feature>
<keyword evidence="4" id="KW-1185">Reference proteome</keyword>
<feature type="chain" id="PRO_5026130792" description="Secreted protein" evidence="2">
    <location>
        <begin position="20"/>
        <end position="106"/>
    </location>
</feature>